<protein>
    <submittedName>
        <fullName evidence="2">Serine-rich 25 kDa antigen protein-like isoform X2</fullName>
    </submittedName>
</protein>
<dbReference type="AlphaFoldDB" id="A0A8T2KX09"/>
<feature type="compositionally biased region" description="Basic and acidic residues" evidence="1">
    <location>
        <begin position="119"/>
        <end position="134"/>
    </location>
</feature>
<evidence type="ECO:0000256" key="1">
    <source>
        <dbReference type="SAM" id="MobiDB-lite"/>
    </source>
</evidence>
<comment type="caution">
    <text evidence="2">The sequence shown here is derived from an EMBL/GenBank/DDBJ whole genome shotgun (WGS) entry which is preliminary data.</text>
</comment>
<evidence type="ECO:0000313" key="3">
    <source>
        <dbReference type="Proteomes" id="UP000752171"/>
    </source>
</evidence>
<sequence length="242" mass="27597">MLQECSAAEESLESGSEYCPSNSDCDSDDPDPDLKPDSTNGENLQAKDDTVGISDANLRSVSVRKEQGSPAESDEPDTEEEPSVKDKTTKKKKSKSQQITREKKVRPHRFSDESDNEEESSKTSRATDESENRPESSGIEWENSKNERTTKKIKNNPDSSGKDSNADHPKMKRPWTMDEKTAVWRHFDKHLTLGRIPGKRECDSCLSAEKTLNQRSWRDVKNFVYNSIVSRKRKVEKKQQNW</sequence>
<organism evidence="2 3">
    <name type="scientific">Astyanax mexicanus</name>
    <name type="common">Blind cave fish</name>
    <name type="synonym">Astyanax fasciatus mexicanus</name>
    <dbReference type="NCBI Taxonomy" id="7994"/>
    <lineage>
        <taxon>Eukaryota</taxon>
        <taxon>Metazoa</taxon>
        <taxon>Chordata</taxon>
        <taxon>Craniata</taxon>
        <taxon>Vertebrata</taxon>
        <taxon>Euteleostomi</taxon>
        <taxon>Actinopterygii</taxon>
        <taxon>Neopterygii</taxon>
        <taxon>Teleostei</taxon>
        <taxon>Ostariophysi</taxon>
        <taxon>Characiformes</taxon>
        <taxon>Characoidei</taxon>
        <taxon>Acestrorhamphidae</taxon>
        <taxon>Acestrorhamphinae</taxon>
        <taxon>Astyanax</taxon>
    </lineage>
</organism>
<feature type="compositionally biased region" description="Low complexity" evidence="1">
    <location>
        <begin position="1"/>
        <end position="24"/>
    </location>
</feature>
<dbReference type="Proteomes" id="UP000752171">
    <property type="component" value="Unassembled WGS sequence"/>
</dbReference>
<feature type="compositionally biased region" description="Basic and acidic residues" evidence="1">
    <location>
        <begin position="160"/>
        <end position="176"/>
    </location>
</feature>
<accession>A0A8T2KX09</accession>
<dbReference type="PANTHER" id="PTHR33480">
    <property type="entry name" value="SET DOMAIN-CONTAINING PROTEIN-RELATED"/>
    <property type="match status" value="1"/>
</dbReference>
<feature type="compositionally biased region" description="Acidic residues" evidence="1">
    <location>
        <begin position="72"/>
        <end position="81"/>
    </location>
</feature>
<reference evidence="2 3" key="1">
    <citation type="submission" date="2021-07" db="EMBL/GenBank/DDBJ databases">
        <authorList>
            <person name="Imarazene B."/>
            <person name="Zahm M."/>
            <person name="Klopp C."/>
            <person name="Cabau C."/>
            <person name="Beille S."/>
            <person name="Jouanno E."/>
            <person name="Castinel A."/>
            <person name="Lluch J."/>
            <person name="Gil L."/>
            <person name="Kuchtly C."/>
            <person name="Lopez Roques C."/>
            <person name="Donnadieu C."/>
            <person name="Parrinello H."/>
            <person name="Journot L."/>
            <person name="Du K."/>
            <person name="Schartl M."/>
            <person name="Retaux S."/>
            <person name="Guiguen Y."/>
        </authorList>
    </citation>
    <scope>NUCLEOTIDE SEQUENCE [LARGE SCALE GENOMIC DNA]</scope>
    <source>
        <strain evidence="2">Pach_M1</strain>
        <tissue evidence="2">Testis</tissue>
    </source>
</reference>
<dbReference type="PANTHER" id="PTHR33480:SF1">
    <property type="entry name" value="TYR RECOMBINASE DOMAIN-CONTAINING PROTEIN"/>
    <property type="match status" value="1"/>
</dbReference>
<dbReference type="EMBL" id="JAICCE010000019">
    <property type="protein sequence ID" value="KAG9264050.1"/>
    <property type="molecule type" value="Genomic_DNA"/>
</dbReference>
<feature type="region of interest" description="Disordered" evidence="1">
    <location>
        <begin position="1"/>
        <end position="176"/>
    </location>
</feature>
<name>A0A8T2KX09_ASTMX</name>
<proteinExistence type="predicted"/>
<evidence type="ECO:0000313" key="2">
    <source>
        <dbReference type="EMBL" id="KAG9264050.1"/>
    </source>
</evidence>
<gene>
    <name evidence="2" type="ORF">AMEX_G22272</name>
</gene>